<dbReference type="AlphaFoldDB" id="A0A183N020"/>
<feature type="compositionally biased region" description="Basic and acidic residues" evidence="1">
    <location>
        <begin position="14"/>
        <end position="27"/>
    </location>
</feature>
<protein>
    <submittedName>
        <fullName evidence="2">Uncharacterized protein</fullName>
    </submittedName>
</protein>
<reference evidence="2 3" key="1">
    <citation type="submission" date="2018-11" db="EMBL/GenBank/DDBJ databases">
        <authorList>
            <consortium name="Pathogen Informatics"/>
        </authorList>
    </citation>
    <scope>NUCLEOTIDE SEQUENCE [LARGE SCALE GENOMIC DNA]</scope>
    <source>
        <strain evidence="2 3">Zambia</strain>
    </source>
</reference>
<evidence type="ECO:0000256" key="1">
    <source>
        <dbReference type="SAM" id="MobiDB-lite"/>
    </source>
</evidence>
<feature type="region of interest" description="Disordered" evidence="1">
    <location>
        <begin position="1"/>
        <end position="32"/>
    </location>
</feature>
<evidence type="ECO:0000313" key="2">
    <source>
        <dbReference type="EMBL" id="VDP40269.1"/>
    </source>
</evidence>
<name>A0A183N020_9TREM</name>
<evidence type="ECO:0000313" key="3">
    <source>
        <dbReference type="Proteomes" id="UP000277204"/>
    </source>
</evidence>
<dbReference type="EMBL" id="UZAI01018795">
    <property type="protein sequence ID" value="VDP40269.1"/>
    <property type="molecule type" value="Genomic_DNA"/>
</dbReference>
<organism evidence="2 3">
    <name type="scientific">Schistosoma margrebowiei</name>
    <dbReference type="NCBI Taxonomy" id="48269"/>
    <lineage>
        <taxon>Eukaryota</taxon>
        <taxon>Metazoa</taxon>
        <taxon>Spiralia</taxon>
        <taxon>Lophotrochozoa</taxon>
        <taxon>Platyhelminthes</taxon>
        <taxon>Trematoda</taxon>
        <taxon>Digenea</taxon>
        <taxon>Strigeidida</taxon>
        <taxon>Schistosomatoidea</taxon>
        <taxon>Schistosomatidae</taxon>
        <taxon>Schistosoma</taxon>
    </lineage>
</organism>
<dbReference type="Proteomes" id="UP000277204">
    <property type="component" value="Unassembled WGS sequence"/>
</dbReference>
<accession>A0A183N020</accession>
<keyword evidence="3" id="KW-1185">Reference proteome</keyword>
<sequence length="401" mass="44374">MGKDSQKMGRKTRERIENENRDVDRSTNDGAWNSISDDTLKLSTTIKTTVLDALSKLGSHSSRSLNVTVVPKNSVGDWAHVDRVEKNQASQSKLNIPAVERKSTGDLVAQSTPNIVRPVIKELRIHKRASTPKQRRARPERTEKPGMTITVRDDCLIVMNFEDNSDLPLSLQDKNDRMLWGELNKKLGLPRIEPLTVTRLTRGKKSKHQNHLRLRRATLKNATDVDGVLLASHLLKSDGNDNEQIKEGLFGKIQLLDNQEVRLVVGDARFNLSCPRPLPIASCEVLLQDWQDSNPVLTLHGEQIDVVEKFVCLGSCISAGGGVSDETDSCIVKARAAYANSGPSLRLRGVSLAVTDRIYNASDVVLVNQDNPEVICLECIGHVEQTMAAVPDLETYVNLGK</sequence>
<proteinExistence type="predicted"/>
<gene>
    <name evidence="2" type="ORF">SMRZ_LOCUS21645</name>
</gene>